<feature type="domain" description="Response regulatory" evidence="2">
    <location>
        <begin position="10"/>
        <end position="140"/>
    </location>
</feature>
<dbReference type="RefSeq" id="WP_006273732.1">
    <property type="nucleotide sequence ID" value="NZ_GL883078.1"/>
</dbReference>
<evidence type="ECO:0000313" key="3">
    <source>
        <dbReference type="EMBL" id="EGF91530.1"/>
    </source>
</evidence>
<sequence length="157" mass="17395">MMEPFAQPFTVVMIEDDPGHAALIRRNLQRGGVMNPITLLTTGTEAVDYFFPETGAAGSHIPDAHEPCVVMLDLNLPDIDGFEILRRLKADDRTRLIPVVVLTTTDHPKDIDRCYALGCNGFMTKPVGYEAFSDAIRKLGLMLTVVRVPHIPDNRHG</sequence>
<evidence type="ECO:0000313" key="4">
    <source>
        <dbReference type="Proteomes" id="UP000006512"/>
    </source>
</evidence>
<dbReference type="Proteomes" id="UP000006512">
    <property type="component" value="Unassembled WGS sequence"/>
</dbReference>
<dbReference type="PROSITE" id="PS50110">
    <property type="entry name" value="RESPONSE_REGULATORY"/>
    <property type="match status" value="1"/>
</dbReference>
<dbReference type="HOGENOM" id="CLU_000445_69_17_5"/>
<dbReference type="STRING" id="715226.ABI_29470"/>
<proteinExistence type="predicted"/>
<dbReference type="InterPro" id="IPR001789">
    <property type="entry name" value="Sig_transdc_resp-reg_receiver"/>
</dbReference>
<gene>
    <name evidence="3" type="ORF">ABI_29470</name>
</gene>
<dbReference type="Gene3D" id="3.40.50.2300">
    <property type="match status" value="1"/>
</dbReference>
<dbReference type="OrthoDB" id="9793549at2"/>
<dbReference type="SMART" id="SM00448">
    <property type="entry name" value="REC"/>
    <property type="match status" value="1"/>
</dbReference>
<name>F4QMT9_9CAUL</name>
<accession>F4QMT9</accession>
<dbReference type="SUPFAM" id="SSF52172">
    <property type="entry name" value="CheY-like"/>
    <property type="match status" value="1"/>
</dbReference>
<dbReference type="CDD" id="cd17557">
    <property type="entry name" value="REC_Rcp-like"/>
    <property type="match status" value="1"/>
</dbReference>
<organism evidence="3 4">
    <name type="scientific">Asticcacaulis biprosthecium C19</name>
    <dbReference type="NCBI Taxonomy" id="715226"/>
    <lineage>
        <taxon>Bacteria</taxon>
        <taxon>Pseudomonadati</taxon>
        <taxon>Pseudomonadota</taxon>
        <taxon>Alphaproteobacteria</taxon>
        <taxon>Caulobacterales</taxon>
        <taxon>Caulobacteraceae</taxon>
        <taxon>Asticcacaulis</taxon>
    </lineage>
</organism>
<dbReference type="Pfam" id="PF00072">
    <property type="entry name" value="Response_reg"/>
    <property type="match status" value="1"/>
</dbReference>
<dbReference type="EMBL" id="GL883078">
    <property type="protein sequence ID" value="EGF91530.1"/>
    <property type="molecule type" value="Genomic_DNA"/>
</dbReference>
<dbReference type="InterPro" id="IPR011006">
    <property type="entry name" value="CheY-like_superfamily"/>
</dbReference>
<evidence type="ECO:0000259" key="2">
    <source>
        <dbReference type="PROSITE" id="PS50110"/>
    </source>
</evidence>
<protein>
    <submittedName>
        <fullName evidence="3">Response regulator</fullName>
    </submittedName>
</protein>
<dbReference type="GO" id="GO:0000160">
    <property type="term" value="P:phosphorelay signal transduction system"/>
    <property type="evidence" value="ECO:0007669"/>
    <property type="project" value="InterPro"/>
</dbReference>
<evidence type="ECO:0000256" key="1">
    <source>
        <dbReference type="PROSITE-ProRule" id="PRU00169"/>
    </source>
</evidence>
<keyword evidence="4" id="KW-1185">Reference proteome</keyword>
<dbReference type="InterPro" id="IPR052893">
    <property type="entry name" value="TCS_response_regulator"/>
</dbReference>
<dbReference type="eggNOG" id="COG0784">
    <property type="taxonomic scope" value="Bacteria"/>
</dbReference>
<dbReference type="AlphaFoldDB" id="F4QMT9"/>
<keyword evidence="1" id="KW-0597">Phosphoprotein</keyword>
<dbReference type="PANTHER" id="PTHR44520:SF2">
    <property type="entry name" value="RESPONSE REGULATOR RCP1"/>
    <property type="match status" value="1"/>
</dbReference>
<feature type="modified residue" description="4-aspartylphosphate" evidence="1">
    <location>
        <position position="73"/>
    </location>
</feature>
<reference evidence="4" key="1">
    <citation type="submission" date="2011-03" db="EMBL/GenBank/DDBJ databases">
        <title>Draft genome sequence of Brevundimonas diminuta.</title>
        <authorList>
            <person name="Brown P.J.B."/>
            <person name="Buechlein A."/>
            <person name="Hemmerich C."/>
            <person name="Brun Y.V."/>
        </authorList>
    </citation>
    <scope>NUCLEOTIDE SEQUENCE [LARGE SCALE GENOMIC DNA]</scope>
    <source>
        <strain evidence="4">C19</strain>
    </source>
</reference>
<dbReference type="PANTHER" id="PTHR44520">
    <property type="entry name" value="RESPONSE REGULATOR RCP1-RELATED"/>
    <property type="match status" value="1"/>
</dbReference>